<evidence type="ECO:0000313" key="3">
    <source>
        <dbReference type="Proteomes" id="UP000249739"/>
    </source>
</evidence>
<sequence>MTVAALTLVATPALAEHHEGDKAEMMKMKVDKKFVEADTNSDGMISKAEHDAKAEKMFTETDTNSDGSLSKDEVTAGMKKEWAEKKAMKEKAD</sequence>
<dbReference type="Pfam" id="PF13202">
    <property type="entry name" value="EF-hand_5"/>
    <property type="match status" value="2"/>
</dbReference>
<dbReference type="InterPro" id="IPR018247">
    <property type="entry name" value="EF_Hand_1_Ca_BS"/>
</dbReference>
<dbReference type="PROSITE" id="PS00018">
    <property type="entry name" value="EF_HAND_1"/>
    <property type="match status" value="1"/>
</dbReference>
<protein>
    <recommendedName>
        <fullName evidence="1">EF-hand domain-containing protein</fullName>
    </recommendedName>
</protein>
<dbReference type="InterPro" id="IPR002048">
    <property type="entry name" value="EF_hand_dom"/>
</dbReference>
<evidence type="ECO:0000259" key="1">
    <source>
        <dbReference type="PROSITE" id="PS50222"/>
    </source>
</evidence>
<reference evidence="2 3" key="1">
    <citation type="submission" date="2017-08" db="EMBL/GenBank/DDBJ databases">
        <title>Infants hospitalized years apart are colonized by the same room-sourced microbial strains.</title>
        <authorList>
            <person name="Brooks B."/>
            <person name="Olm M.R."/>
            <person name="Firek B.A."/>
            <person name="Baker R."/>
            <person name="Thomas B.C."/>
            <person name="Morowitz M.J."/>
            <person name="Banfield J.F."/>
        </authorList>
    </citation>
    <scope>NUCLEOTIDE SEQUENCE [LARGE SCALE GENOMIC DNA]</scope>
    <source>
        <strain evidence="2">S2_006_000_R2_64</strain>
    </source>
</reference>
<name>A0A2W5HHG6_9BACT</name>
<dbReference type="EMBL" id="QFOT01000192">
    <property type="protein sequence ID" value="PZP53219.1"/>
    <property type="molecule type" value="Genomic_DNA"/>
</dbReference>
<comment type="caution">
    <text evidence="2">The sequence shown here is derived from an EMBL/GenBank/DDBJ whole genome shotgun (WGS) entry which is preliminary data.</text>
</comment>
<feature type="domain" description="EF-hand" evidence="1">
    <location>
        <begin position="49"/>
        <end position="84"/>
    </location>
</feature>
<dbReference type="SUPFAM" id="SSF47473">
    <property type="entry name" value="EF-hand"/>
    <property type="match status" value="1"/>
</dbReference>
<accession>A0A2W5HHG6</accession>
<dbReference type="PROSITE" id="PS50222">
    <property type="entry name" value="EF_HAND_2"/>
    <property type="match status" value="1"/>
</dbReference>
<dbReference type="Proteomes" id="UP000249739">
    <property type="component" value="Unassembled WGS sequence"/>
</dbReference>
<gene>
    <name evidence="2" type="ORF">DI586_11310</name>
</gene>
<dbReference type="Gene3D" id="1.10.238.10">
    <property type="entry name" value="EF-hand"/>
    <property type="match status" value="1"/>
</dbReference>
<evidence type="ECO:0000313" key="2">
    <source>
        <dbReference type="EMBL" id="PZP53219.1"/>
    </source>
</evidence>
<proteinExistence type="predicted"/>
<dbReference type="InterPro" id="IPR011992">
    <property type="entry name" value="EF-hand-dom_pair"/>
</dbReference>
<organism evidence="2 3">
    <name type="scientific">Micavibrio aeruginosavorus</name>
    <dbReference type="NCBI Taxonomy" id="349221"/>
    <lineage>
        <taxon>Bacteria</taxon>
        <taxon>Pseudomonadati</taxon>
        <taxon>Bdellovibrionota</taxon>
        <taxon>Bdellovibrionia</taxon>
        <taxon>Bdellovibrionales</taxon>
        <taxon>Pseudobdellovibrionaceae</taxon>
        <taxon>Micavibrio</taxon>
    </lineage>
</organism>
<dbReference type="AlphaFoldDB" id="A0A2W5HHG6"/>
<dbReference type="GO" id="GO:0005509">
    <property type="term" value="F:calcium ion binding"/>
    <property type="evidence" value="ECO:0007669"/>
    <property type="project" value="InterPro"/>
</dbReference>